<dbReference type="InterPro" id="IPR038718">
    <property type="entry name" value="SNF2-like_sf"/>
</dbReference>
<dbReference type="InterPro" id="IPR014001">
    <property type="entry name" value="Helicase_ATP-bd"/>
</dbReference>
<dbReference type="InterPro" id="IPR049730">
    <property type="entry name" value="SNF2/RAD54-like_C"/>
</dbReference>
<protein>
    <submittedName>
        <fullName evidence="4">Helicase conserved C-terminal domain-containing protein</fullName>
    </submittedName>
</protein>
<dbReference type="InterPro" id="IPR027417">
    <property type="entry name" value="P-loop_NTPase"/>
</dbReference>
<dbReference type="Proteomes" id="UP000198967">
    <property type="component" value="Unassembled WGS sequence"/>
</dbReference>
<dbReference type="SMART" id="SM00490">
    <property type="entry name" value="HELICc"/>
    <property type="match status" value="1"/>
</dbReference>
<dbReference type="InterPro" id="IPR000330">
    <property type="entry name" value="SNF2_N"/>
</dbReference>
<evidence type="ECO:0000259" key="2">
    <source>
        <dbReference type="PROSITE" id="PS51192"/>
    </source>
</evidence>
<dbReference type="GO" id="GO:0004386">
    <property type="term" value="F:helicase activity"/>
    <property type="evidence" value="ECO:0007669"/>
    <property type="project" value="UniProtKB-KW"/>
</dbReference>
<sequence>MEHVLVEGLVLDTVEEVVGPVRAAAGRTVAGTVLEAAWDEAEFTVHGRVRDRAGTWRVTVYLMRRPGGGAAYDFGDCDCYTAPNCLHAAALAYHVAGGPERASPPSWERDLHALVGSGDPAEGVPLALELGVGPPPPGRRAERRLLARLRRPGRSGWVAGGLTWTRLDSAAHLGWDHRSDQVRLLQELYALTRVAARGGASYYAVQDKTIDLAVVGPRLWTLLDEAEALGIPLLQTRKGLGRVGAHREGTLELDATAQGAGLSLRPVLRGVEDAVPVLFLGREGHGVVCTDPVSARSAGPADWPVQLVRLARPAPSTLRGLVLQRRTLEVPAADRERFTAEFYPRLRAIAEVGSSDGAFVPPAISGPTLVVRADYGAEHALAVDWEWAYTIDGVEVRTPLGARPEHGFRDAAAEAAALVALADRDLVPRAEHRAGLDTMRFTTETLPLLEGLDGLVVERSGEAVGYREAGDSLRIAVGTADRPGETDWFDLGVTITVEGREVPFESVFSALSVGQTHLLLPDGAYFALDKPELAALRALIEEARSLQDRPGPLRISRFHAGLWAEFAALGVVEQQSAAWQRQVGGLLAAGGVEPVPPPAGLRAELRPYQREGFAWLAFLWRHGLGGILADDMGLGKTLQSLAVVCHAREAEPHAPPFLIVAPSSVVPNWAAEAARFAPGLHVVAVTDTLRGRSLEEVVHGADLVVTSATLFRLDTEAYAGRQWSGLLLDEAQFAKNHQSKVYQCARRTPARFRLAITGTPMENTLMELWSLLSITAPGLFPSPTRFREDWVRPIERSAAPPDGPSGAELLARLRRRVRPLMLRRTKELVAAELPEKSEQTVWVDLDPAHRRLYQRHLQRERQKVLGLVADVDRHRFTILRSLTLLRRLSLHPGLVDPEHESAGAAKLEVLVEELREVVAGGHRALVFSQFTGFLAHVRDRLERAGIGYAYLDGSTRDRGRVVRGFTEGADPVFLISLKAGGTGLNLTEADYCFLLDPWWNPAVEAQAIDRAHRIGQTRPVIVRRLIARDTIEEKVRALAERKAGLFRGVMDEGALFGSALSAEDIRGLLE</sequence>
<dbReference type="Gene3D" id="3.40.50.10810">
    <property type="entry name" value="Tandem AAA-ATPase domain"/>
    <property type="match status" value="1"/>
</dbReference>
<accession>A0A1G7EFF6</accession>
<dbReference type="InterPro" id="IPR001650">
    <property type="entry name" value="Helicase_C-like"/>
</dbReference>
<keyword evidence="4" id="KW-0347">Helicase</keyword>
<keyword evidence="4" id="KW-0067">ATP-binding</keyword>
<dbReference type="STRING" id="366584.SAMN05216377_101357"/>
<keyword evidence="4" id="KW-0547">Nucleotide-binding</keyword>
<dbReference type="SUPFAM" id="SSF52540">
    <property type="entry name" value="P-loop containing nucleoside triphosphate hydrolases"/>
    <property type="match status" value="2"/>
</dbReference>
<dbReference type="GO" id="GO:0005524">
    <property type="term" value="F:ATP binding"/>
    <property type="evidence" value="ECO:0007669"/>
    <property type="project" value="InterPro"/>
</dbReference>
<dbReference type="OrthoDB" id="9760715at2"/>
<dbReference type="CDD" id="cd18793">
    <property type="entry name" value="SF2_C_SNF"/>
    <property type="match status" value="1"/>
</dbReference>
<dbReference type="SMART" id="SM00487">
    <property type="entry name" value="DEXDc"/>
    <property type="match status" value="1"/>
</dbReference>
<feature type="domain" description="Helicase C-terminal" evidence="3">
    <location>
        <begin position="906"/>
        <end position="1066"/>
    </location>
</feature>
<reference evidence="4 5" key="1">
    <citation type="submission" date="2016-10" db="EMBL/GenBank/DDBJ databases">
        <authorList>
            <person name="de Groot N.N."/>
        </authorList>
    </citation>
    <scope>NUCLEOTIDE SEQUENCE [LARGE SCALE GENOMIC DNA]</scope>
    <source>
        <strain evidence="4 5">CGMCC 4.3143</strain>
    </source>
</reference>
<dbReference type="PANTHER" id="PTHR10799">
    <property type="entry name" value="SNF2/RAD54 HELICASE FAMILY"/>
    <property type="match status" value="1"/>
</dbReference>
<organism evidence="4 5">
    <name type="scientific">Pseudonocardia oroxyli</name>
    <dbReference type="NCBI Taxonomy" id="366584"/>
    <lineage>
        <taxon>Bacteria</taxon>
        <taxon>Bacillati</taxon>
        <taxon>Actinomycetota</taxon>
        <taxon>Actinomycetes</taxon>
        <taxon>Pseudonocardiales</taxon>
        <taxon>Pseudonocardiaceae</taxon>
        <taxon>Pseudonocardia</taxon>
    </lineage>
</organism>
<proteinExistence type="predicted"/>
<dbReference type="RefSeq" id="WP_093075537.1">
    <property type="nucleotide sequence ID" value="NZ_FNBE01000001.1"/>
</dbReference>
<dbReference type="AlphaFoldDB" id="A0A1G7EFF6"/>
<keyword evidence="5" id="KW-1185">Reference proteome</keyword>
<keyword evidence="1" id="KW-0378">Hydrolase</keyword>
<evidence type="ECO:0000313" key="5">
    <source>
        <dbReference type="Proteomes" id="UP000198967"/>
    </source>
</evidence>
<dbReference type="Gene3D" id="3.40.50.300">
    <property type="entry name" value="P-loop containing nucleotide triphosphate hydrolases"/>
    <property type="match status" value="1"/>
</dbReference>
<dbReference type="Pfam" id="PF00176">
    <property type="entry name" value="SNF2-rel_dom"/>
    <property type="match status" value="1"/>
</dbReference>
<dbReference type="Pfam" id="PF00271">
    <property type="entry name" value="Helicase_C"/>
    <property type="match status" value="1"/>
</dbReference>
<feature type="domain" description="Helicase ATP-binding" evidence="2">
    <location>
        <begin position="617"/>
        <end position="778"/>
    </location>
</feature>
<gene>
    <name evidence="4" type="ORF">SAMN05216377_101357</name>
</gene>
<evidence type="ECO:0000259" key="3">
    <source>
        <dbReference type="PROSITE" id="PS51194"/>
    </source>
</evidence>
<evidence type="ECO:0000313" key="4">
    <source>
        <dbReference type="EMBL" id="SDE62236.1"/>
    </source>
</evidence>
<dbReference type="GO" id="GO:0016787">
    <property type="term" value="F:hydrolase activity"/>
    <property type="evidence" value="ECO:0007669"/>
    <property type="project" value="UniProtKB-KW"/>
</dbReference>
<evidence type="ECO:0000256" key="1">
    <source>
        <dbReference type="ARBA" id="ARBA00022801"/>
    </source>
</evidence>
<dbReference type="PROSITE" id="PS51192">
    <property type="entry name" value="HELICASE_ATP_BIND_1"/>
    <property type="match status" value="1"/>
</dbReference>
<dbReference type="PROSITE" id="PS51194">
    <property type="entry name" value="HELICASE_CTER"/>
    <property type="match status" value="1"/>
</dbReference>
<dbReference type="EMBL" id="FNBE01000001">
    <property type="protein sequence ID" value="SDE62236.1"/>
    <property type="molecule type" value="Genomic_DNA"/>
</dbReference>
<name>A0A1G7EFF6_PSEOR</name>